<evidence type="ECO:0000313" key="7">
    <source>
        <dbReference type="Proteomes" id="UP000198856"/>
    </source>
</evidence>
<dbReference type="GO" id="GO:0005524">
    <property type="term" value="F:ATP binding"/>
    <property type="evidence" value="ECO:0007669"/>
    <property type="project" value="UniProtKB-KW"/>
</dbReference>
<evidence type="ECO:0000256" key="3">
    <source>
        <dbReference type="ARBA" id="ARBA00023125"/>
    </source>
</evidence>
<dbReference type="PANTHER" id="PTHR11361">
    <property type="entry name" value="DNA MISMATCH REPAIR PROTEIN MUTS FAMILY MEMBER"/>
    <property type="match status" value="1"/>
</dbReference>
<dbReference type="SMART" id="SM00534">
    <property type="entry name" value="MUTSac"/>
    <property type="match status" value="1"/>
</dbReference>
<dbReference type="GO" id="GO:0140664">
    <property type="term" value="F:ATP-dependent DNA damage sensor activity"/>
    <property type="evidence" value="ECO:0007669"/>
    <property type="project" value="InterPro"/>
</dbReference>
<dbReference type="AlphaFoldDB" id="A0A1G8V7I8"/>
<dbReference type="GO" id="GO:0030983">
    <property type="term" value="F:mismatched DNA binding"/>
    <property type="evidence" value="ECO:0007669"/>
    <property type="project" value="InterPro"/>
</dbReference>
<gene>
    <name evidence="6" type="ORF">SAMN05216226_10646</name>
</gene>
<evidence type="ECO:0000256" key="1">
    <source>
        <dbReference type="ARBA" id="ARBA00022741"/>
    </source>
</evidence>
<evidence type="ECO:0000313" key="6">
    <source>
        <dbReference type="EMBL" id="SDJ62052.1"/>
    </source>
</evidence>
<sequence length="584" mass="62545">MRLEDYWGIGPKTRDRLAESIGEAAAIEAIENGDVRTLTDAGLSGGRATRILRHAGGGAALDVLATRDGRNVYKELLDTISSYAVTDRAADTIRIMTPLESTAEIEERLDTVFEAVESWQSLPEHEREAVIEVFDSYDERGGRRATVETALELRALGVENGIFEPVAALDTDTLEEASRALAGLESNGTGVGEGADDRLDDLRRQLGAVEDLAATPDSVLESVQSGAREAAQLREELTRYLAGETGLDLARVRDAVPGEATDARGFVGETLRALADELREAVDEREQAVAAAFEETLAEADDGIEAAVSAVEDIAFAVSLARFTVAFDLTRPAFASDRVSAVVNARNLFLDAAGESVQPITYAVGEHGLDVAASRNPPTAHRVAVLTGANSGGKTTLLETLCQVQLLAQMGLPVPADQAEVTLVERIVFHRRHASFNAGVLESTLRSVVPPLTESGRTLMLVDEFEAITEPGSAADLLHGLVRLTVDHDAMGVFVTHLADDLEPLPNEARTDGIFAEGLTPSLELEVDYQPRFESVGRSTPEFIVSRLVANAGEPAERAGYETLAQAVGEQAVQRTLADARWTE</sequence>
<feature type="domain" description="DNA mismatch repair protein MutS core" evidence="4">
    <location>
        <begin position="71"/>
        <end position="353"/>
    </location>
</feature>
<evidence type="ECO:0000256" key="2">
    <source>
        <dbReference type="ARBA" id="ARBA00022840"/>
    </source>
</evidence>
<dbReference type="InterPro" id="IPR045076">
    <property type="entry name" value="MutS"/>
</dbReference>
<accession>A0A1G8V7I8</accession>
<proteinExistence type="predicted"/>
<dbReference type="Pfam" id="PF00488">
    <property type="entry name" value="MutS_V"/>
    <property type="match status" value="1"/>
</dbReference>
<dbReference type="Gene3D" id="3.40.50.300">
    <property type="entry name" value="P-loop containing nucleotide triphosphate hydrolases"/>
    <property type="match status" value="1"/>
</dbReference>
<dbReference type="OrthoDB" id="25832at2157"/>
<dbReference type="STRING" id="890420.SAMN05216226_10646"/>
<dbReference type="SMART" id="SM00533">
    <property type="entry name" value="MUTSd"/>
    <property type="match status" value="1"/>
</dbReference>
<protein>
    <submittedName>
        <fullName evidence="6">MutS domain V</fullName>
    </submittedName>
</protein>
<reference evidence="6 7" key="1">
    <citation type="submission" date="2016-10" db="EMBL/GenBank/DDBJ databases">
        <authorList>
            <person name="de Groot N.N."/>
        </authorList>
    </citation>
    <scope>NUCLEOTIDE SEQUENCE [LARGE SCALE GENOMIC DNA]</scope>
    <source>
        <strain evidence="6 7">IBRC-M10015</strain>
    </source>
</reference>
<evidence type="ECO:0000259" key="4">
    <source>
        <dbReference type="SMART" id="SM00533"/>
    </source>
</evidence>
<name>A0A1G8V7I8_9EURY</name>
<dbReference type="InterPro" id="IPR007696">
    <property type="entry name" value="DNA_mismatch_repair_MutS_core"/>
</dbReference>
<dbReference type="Proteomes" id="UP000198856">
    <property type="component" value="Unassembled WGS sequence"/>
</dbReference>
<feature type="domain" description="DNA mismatch repair proteins mutS family" evidence="5">
    <location>
        <begin position="381"/>
        <end position="565"/>
    </location>
</feature>
<dbReference type="InterPro" id="IPR000432">
    <property type="entry name" value="DNA_mismatch_repair_MutS_C"/>
</dbReference>
<keyword evidence="7" id="KW-1185">Reference proteome</keyword>
<evidence type="ECO:0000259" key="5">
    <source>
        <dbReference type="SMART" id="SM00534"/>
    </source>
</evidence>
<dbReference type="InterPro" id="IPR027417">
    <property type="entry name" value="P-loop_NTPase"/>
</dbReference>
<keyword evidence="2" id="KW-0067">ATP-binding</keyword>
<dbReference type="SUPFAM" id="SSF52540">
    <property type="entry name" value="P-loop containing nucleoside triphosphate hydrolases"/>
    <property type="match status" value="1"/>
</dbReference>
<dbReference type="EMBL" id="FNFC01000006">
    <property type="protein sequence ID" value="SDJ62052.1"/>
    <property type="molecule type" value="Genomic_DNA"/>
</dbReference>
<dbReference type="RefSeq" id="WP_092701394.1">
    <property type="nucleotide sequence ID" value="NZ_FNFC01000006.1"/>
</dbReference>
<keyword evidence="3" id="KW-0238">DNA-binding</keyword>
<dbReference type="GO" id="GO:0006298">
    <property type="term" value="P:mismatch repair"/>
    <property type="evidence" value="ECO:0007669"/>
    <property type="project" value="InterPro"/>
</dbReference>
<dbReference type="PANTHER" id="PTHR11361:SF125">
    <property type="entry name" value="DNA-BINDING PROTEIN MUTS2"/>
    <property type="match status" value="1"/>
</dbReference>
<organism evidence="6 7">
    <name type="scientific">Halovenus aranensis</name>
    <dbReference type="NCBI Taxonomy" id="890420"/>
    <lineage>
        <taxon>Archaea</taxon>
        <taxon>Methanobacteriati</taxon>
        <taxon>Methanobacteriota</taxon>
        <taxon>Stenosarchaea group</taxon>
        <taxon>Halobacteria</taxon>
        <taxon>Halobacteriales</taxon>
        <taxon>Haloarculaceae</taxon>
        <taxon>Halovenus</taxon>
    </lineage>
</organism>
<keyword evidence="1" id="KW-0547">Nucleotide-binding</keyword>